<evidence type="ECO:0000256" key="7">
    <source>
        <dbReference type="ARBA" id="ARBA00022741"/>
    </source>
</evidence>
<dbReference type="InterPro" id="IPR025287">
    <property type="entry name" value="WAK_GUB"/>
</dbReference>
<dbReference type="FunFam" id="3.30.200.20:FF:000043">
    <property type="entry name" value="Wall-associated receptor kinase 2"/>
    <property type="match status" value="1"/>
</dbReference>
<gene>
    <name evidence="20" type="primary">LOC108842044</name>
</gene>
<dbReference type="GO" id="GO:0005509">
    <property type="term" value="F:calcium ion binding"/>
    <property type="evidence" value="ECO:0007669"/>
    <property type="project" value="InterPro"/>
</dbReference>
<keyword evidence="9" id="KW-0067">ATP-binding</keyword>
<dbReference type="PROSITE" id="PS50011">
    <property type="entry name" value="PROTEIN_KINASE_DOM"/>
    <property type="match status" value="1"/>
</dbReference>
<evidence type="ECO:0000256" key="11">
    <source>
        <dbReference type="ARBA" id="ARBA00023136"/>
    </source>
</evidence>
<dbReference type="Pfam" id="PF07714">
    <property type="entry name" value="PK_Tyr_Ser-Thr"/>
    <property type="match status" value="1"/>
</dbReference>
<evidence type="ECO:0000313" key="20">
    <source>
        <dbReference type="RefSeq" id="XP_018470351.2"/>
    </source>
</evidence>
<keyword evidence="5 16" id="KW-0812">Transmembrane</keyword>
<keyword evidence="13" id="KW-0325">Glycoprotein</keyword>
<dbReference type="Proteomes" id="UP000504610">
    <property type="component" value="Chromosome 2"/>
</dbReference>
<organism evidence="19 20">
    <name type="scientific">Raphanus sativus</name>
    <name type="common">Radish</name>
    <name type="synonym">Raphanus raphanistrum var. sativus</name>
    <dbReference type="NCBI Taxonomy" id="3726"/>
    <lineage>
        <taxon>Eukaryota</taxon>
        <taxon>Viridiplantae</taxon>
        <taxon>Streptophyta</taxon>
        <taxon>Embryophyta</taxon>
        <taxon>Tracheophyta</taxon>
        <taxon>Spermatophyta</taxon>
        <taxon>Magnoliopsida</taxon>
        <taxon>eudicotyledons</taxon>
        <taxon>Gunneridae</taxon>
        <taxon>Pentapetalae</taxon>
        <taxon>rosids</taxon>
        <taxon>malvids</taxon>
        <taxon>Brassicales</taxon>
        <taxon>Brassicaceae</taxon>
        <taxon>Brassiceae</taxon>
        <taxon>Raphanus</taxon>
    </lineage>
</organism>
<dbReference type="GO" id="GO:0030247">
    <property type="term" value="F:polysaccharide binding"/>
    <property type="evidence" value="ECO:0007669"/>
    <property type="project" value="InterPro"/>
</dbReference>
<comment type="catalytic activity">
    <reaction evidence="14">
        <text>L-seryl-[protein] + ATP = O-phospho-L-seryl-[protein] + ADP + H(+)</text>
        <dbReference type="Rhea" id="RHEA:17989"/>
        <dbReference type="Rhea" id="RHEA-COMP:9863"/>
        <dbReference type="Rhea" id="RHEA-COMP:11604"/>
        <dbReference type="ChEBI" id="CHEBI:15378"/>
        <dbReference type="ChEBI" id="CHEBI:29999"/>
        <dbReference type="ChEBI" id="CHEBI:30616"/>
        <dbReference type="ChEBI" id="CHEBI:83421"/>
        <dbReference type="ChEBI" id="CHEBI:456216"/>
    </reaction>
</comment>
<dbReference type="OrthoDB" id="4062651at2759"/>
<evidence type="ECO:0000256" key="17">
    <source>
        <dbReference type="SAM" id="SignalP"/>
    </source>
</evidence>
<dbReference type="PANTHER" id="PTHR27005:SF385">
    <property type="entry name" value="WALL-ASSOCIATED RECEPTOR KINASE-LIKE 22"/>
    <property type="match status" value="1"/>
</dbReference>
<dbReference type="InterPro" id="IPR000719">
    <property type="entry name" value="Prot_kinase_dom"/>
</dbReference>
<keyword evidence="4" id="KW-0808">Transferase</keyword>
<dbReference type="Gene3D" id="1.10.510.10">
    <property type="entry name" value="Transferase(Phosphotransferase) domain 1"/>
    <property type="match status" value="1"/>
</dbReference>
<dbReference type="PROSITE" id="PS00108">
    <property type="entry name" value="PROTEIN_KINASE_ST"/>
    <property type="match status" value="1"/>
</dbReference>
<dbReference type="InterPro" id="IPR045274">
    <property type="entry name" value="WAK-like"/>
</dbReference>
<evidence type="ECO:0000256" key="2">
    <source>
        <dbReference type="ARBA" id="ARBA00022527"/>
    </source>
</evidence>
<dbReference type="GO" id="GO:0004674">
    <property type="term" value="F:protein serine/threonine kinase activity"/>
    <property type="evidence" value="ECO:0007669"/>
    <property type="project" value="UniProtKB-KW"/>
</dbReference>
<evidence type="ECO:0000256" key="16">
    <source>
        <dbReference type="SAM" id="Phobius"/>
    </source>
</evidence>
<dbReference type="InterPro" id="IPR013695">
    <property type="entry name" value="WAK"/>
</dbReference>
<keyword evidence="12" id="KW-1015">Disulfide bond</keyword>
<dbReference type="RefSeq" id="XP_018470351.2">
    <property type="nucleotide sequence ID" value="XM_018614849.2"/>
</dbReference>
<keyword evidence="7" id="KW-0547">Nucleotide-binding</keyword>
<dbReference type="InterPro" id="IPR011009">
    <property type="entry name" value="Kinase-like_dom_sf"/>
</dbReference>
<feature type="chain" id="PRO_5040944374" evidence="17">
    <location>
        <begin position="23"/>
        <end position="746"/>
    </location>
</feature>
<keyword evidence="10 16" id="KW-1133">Transmembrane helix</keyword>
<dbReference type="InterPro" id="IPR008271">
    <property type="entry name" value="Ser/Thr_kinase_AS"/>
</dbReference>
<evidence type="ECO:0000256" key="15">
    <source>
        <dbReference type="ARBA" id="ARBA00047951"/>
    </source>
</evidence>
<evidence type="ECO:0000256" key="6">
    <source>
        <dbReference type="ARBA" id="ARBA00022729"/>
    </source>
</evidence>
<proteinExistence type="predicted"/>
<dbReference type="SUPFAM" id="SSF56112">
    <property type="entry name" value="Protein kinase-like (PK-like)"/>
    <property type="match status" value="1"/>
</dbReference>
<dbReference type="Pfam" id="PF13947">
    <property type="entry name" value="GUB_WAK_bind"/>
    <property type="match status" value="1"/>
</dbReference>
<keyword evidence="2" id="KW-0723">Serine/threonine-protein kinase</keyword>
<dbReference type="KEGG" id="rsz:108842044"/>
<evidence type="ECO:0000256" key="3">
    <source>
        <dbReference type="ARBA" id="ARBA00022553"/>
    </source>
</evidence>
<dbReference type="PANTHER" id="PTHR27005">
    <property type="entry name" value="WALL-ASSOCIATED RECEPTOR KINASE-LIKE 21"/>
    <property type="match status" value="1"/>
</dbReference>
<evidence type="ECO:0000256" key="8">
    <source>
        <dbReference type="ARBA" id="ARBA00022777"/>
    </source>
</evidence>
<accession>A0A6J0MFQ1</accession>
<dbReference type="InterPro" id="IPR001245">
    <property type="entry name" value="Ser-Thr/Tyr_kinase_cat_dom"/>
</dbReference>
<dbReference type="SMART" id="SM00220">
    <property type="entry name" value="S_TKc"/>
    <property type="match status" value="1"/>
</dbReference>
<dbReference type="GO" id="GO:0005524">
    <property type="term" value="F:ATP binding"/>
    <property type="evidence" value="ECO:0007669"/>
    <property type="project" value="UniProtKB-KW"/>
</dbReference>
<dbReference type="FunFam" id="1.10.510.10:FF:000084">
    <property type="entry name" value="Wall-associated receptor kinase 2"/>
    <property type="match status" value="1"/>
</dbReference>
<dbReference type="Gene3D" id="2.10.25.10">
    <property type="entry name" value="Laminin"/>
    <property type="match status" value="1"/>
</dbReference>
<feature type="transmembrane region" description="Helical" evidence="16">
    <location>
        <begin position="339"/>
        <end position="363"/>
    </location>
</feature>
<keyword evidence="3" id="KW-0597">Phosphoprotein</keyword>
<comment type="subcellular location">
    <subcellularLocation>
        <location evidence="1">Membrane</location>
        <topology evidence="1">Single-pass type I membrane protein</topology>
    </subcellularLocation>
</comment>
<dbReference type="CDD" id="cd00054">
    <property type="entry name" value="EGF_CA"/>
    <property type="match status" value="1"/>
</dbReference>
<dbReference type="GO" id="GO:0007166">
    <property type="term" value="P:cell surface receptor signaling pathway"/>
    <property type="evidence" value="ECO:0007669"/>
    <property type="project" value="InterPro"/>
</dbReference>
<evidence type="ECO:0000256" key="5">
    <source>
        <dbReference type="ARBA" id="ARBA00022692"/>
    </source>
</evidence>
<keyword evidence="6 17" id="KW-0732">Signal</keyword>
<evidence type="ECO:0000256" key="4">
    <source>
        <dbReference type="ARBA" id="ARBA00022679"/>
    </source>
</evidence>
<dbReference type="AlphaFoldDB" id="A0A6J0MFQ1"/>
<evidence type="ECO:0000256" key="14">
    <source>
        <dbReference type="ARBA" id="ARBA00047558"/>
    </source>
</evidence>
<evidence type="ECO:0000256" key="1">
    <source>
        <dbReference type="ARBA" id="ARBA00004479"/>
    </source>
</evidence>
<evidence type="ECO:0000256" key="13">
    <source>
        <dbReference type="ARBA" id="ARBA00023180"/>
    </source>
</evidence>
<dbReference type="CDD" id="cd14066">
    <property type="entry name" value="STKc_IRAK"/>
    <property type="match status" value="1"/>
</dbReference>
<keyword evidence="19" id="KW-1185">Reference proteome</keyword>
<evidence type="ECO:0000259" key="18">
    <source>
        <dbReference type="PROSITE" id="PS50011"/>
    </source>
</evidence>
<name>A0A6J0MFQ1_RAPSA</name>
<evidence type="ECO:0000313" key="19">
    <source>
        <dbReference type="Proteomes" id="UP000504610"/>
    </source>
</evidence>
<keyword evidence="8" id="KW-0418">Kinase</keyword>
<evidence type="ECO:0000256" key="10">
    <source>
        <dbReference type="ARBA" id="ARBA00022989"/>
    </source>
</evidence>
<dbReference type="PROSITE" id="PS01187">
    <property type="entry name" value="EGF_CA"/>
    <property type="match status" value="1"/>
</dbReference>
<reference evidence="20" key="2">
    <citation type="submission" date="2025-08" db="UniProtKB">
        <authorList>
            <consortium name="RefSeq"/>
        </authorList>
    </citation>
    <scope>IDENTIFICATION</scope>
    <source>
        <tissue evidence="20">Leaf</tissue>
    </source>
</reference>
<dbReference type="InterPro" id="IPR018097">
    <property type="entry name" value="EGF_Ca-bd_CS"/>
</dbReference>
<dbReference type="Gene3D" id="3.30.200.20">
    <property type="entry name" value="Phosphorylase Kinase, domain 1"/>
    <property type="match status" value="1"/>
</dbReference>
<comment type="catalytic activity">
    <reaction evidence="15">
        <text>L-threonyl-[protein] + ATP = O-phospho-L-threonyl-[protein] + ADP + H(+)</text>
        <dbReference type="Rhea" id="RHEA:46608"/>
        <dbReference type="Rhea" id="RHEA-COMP:11060"/>
        <dbReference type="Rhea" id="RHEA-COMP:11605"/>
        <dbReference type="ChEBI" id="CHEBI:15378"/>
        <dbReference type="ChEBI" id="CHEBI:30013"/>
        <dbReference type="ChEBI" id="CHEBI:30616"/>
        <dbReference type="ChEBI" id="CHEBI:61977"/>
        <dbReference type="ChEBI" id="CHEBI:456216"/>
    </reaction>
</comment>
<evidence type="ECO:0000256" key="12">
    <source>
        <dbReference type="ARBA" id="ARBA00023157"/>
    </source>
</evidence>
<keyword evidence="11 16" id="KW-0472">Membrane</keyword>
<dbReference type="Pfam" id="PF08488">
    <property type="entry name" value="WAK"/>
    <property type="match status" value="1"/>
</dbReference>
<protein>
    <submittedName>
        <fullName evidence="20">Wall-associated receptor kinase-like 22</fullName>
    </submittedName>
</protein>
<dbReference type="GO" id="GO:0005886">
    <property type="term" value="C:plasma membrane"/>
    <property type="evidence" value="ECO:0007669"/>
    <property type="project" value="TreeGrafter"/>
</dbReference>
<evidence type="ECO:0000256" key="9">
    <source>
        <dbReference type="ARBA" id="ARBA00022840"/>
    </source>
</evidence>
<sequence length="746" mass="83376">MKSSSLYFCSSILLFLLTTTRAQKLDLTSSSCKRTCGGISIPYPFGIGPKHCYLSDWYEVVCNNTSVSGGKRLASPFLSKINREIRIITLRNSFDSIYSSVDIKFPVTSSGCSKRDEKPLPLNLTGKGSPYFITQSNSLGSLGCDTRALVTHIESQIIGCKSSCAKNKSRIDTICGGYRCCQAMITEDRPQVIGVDLESTTQKGNCKVAFLTNDINSMANISEPEQIYSNGFTHIELGWYFDVSIPKSVDAEGCVFGDGSYNVNASCVCEYPYLSGFRFSNCFCNSGYQGNPYLPGGCKDINECEGELGRSRCGEEHTCRNVPGSFRCMPKETGKISPMLFGLVLGFGLLFLVLGIWVLIKFVKKRRKIIRKREFFKRNGGLLLKQQLSTSGGNVEASRIFSSKELEKATDSFNKNRVLGQGGQGTVYKGMLVDGRIVAVKRSKVLDKDKVEEFINEVRVLSQINHRNIVKLMGCCLETEVPILVYEHIPNGDLFKRLHNDSDDYTMTWEVRVRIAVEIAGALAYLHSAASTPVYHRDVKTTNILLDEKYRAKVSDFGTSRSISLDQTHLTTHVAGTFGYLDPEYFQTSQFTDKSDVYSFGIVLVELITGEKPYSVVRLEENRGLASHFIEAMKENRVLDIVDSRIKEECKPEQVLAMAKLARRCLSLKGKKRPSMREVSTEIETIRSSPQDLEVTIEEEEDEEEEMSMEINIDDSWTVDMTAPASLFDSSPKLDVEPLVPQRTWS</sequence>
<feature type="signal peptide" evidence="17">
    <location>
        <begin position="1"/>
        <end position="22"/>
    </location>
</feature>
<dbReference type="GeneID" id="108842044"/>
<feature type="domain" description="Protein kinase" evidence="18">
    <location>
        <begin position="413"/>
        <end position="686"/>
    </location>
</feature>
<reference evidence="19" key="1">
    <citation type="journal article" date="2019" name="Database">
        <title>The radish genome database (RadishGD): an integrated information resource for radish genomics.</title>
        <authorList>
            <person name="Yu H.J."/>
            <person name="Baek S."/>
            <person name="Lee Y.J."/>
            <person name="Cho A."/>
            <person name="Mun J.H."/>
        </authorList>
    </citation>
    <scope>NUCLEOTIDE SEQUENCE [LARGE SCALE GENOMIC DNA]</scope>
    <source>
        <strain evidence="19">cv. WK10039</strain>
    </source>
</reference>